<accession>A0A2P2PWT3</accession>
<proteinExistence type="predicted"/>
<sequence>MKKEVLIVTKGKLTNTSYLLP</sequence>
<dbReference type="EMBL" id="GGEC01078697">
    <property type="protein sequence ID" value="MBX59181.1"/>
    <property type="molecule type" value="Transcribed_RNA"/>
</dbReference>
<reference evidence="1" key="1">
    <citation type="submission" date="2018-02" db="EMBL/GenBank/DDBJ databases">
        <title>Rhizophora mucronata_Transcriptome.</title>
        <authorList>
            <person name="Meera S.P."/>
            <person name="Sreeshan A."/>
            <person name="Augustine A."/>
        </authorList>
    </citation>
    <scope>NUCLEOTIDE SEQUENCE</scope>
    <source>
        <tissue evidence="1">Leaf</tissue>
    </source>
</reference>
<dbReference type="AlphaFoldDB" id="A0A2P2PWT3"/>
<evidence type="ECO:0000313" key="1">
    <source>
        <dbReference type="EMBL" id="MBX59181.1"/>
    </source>
</evidence>
<name>A0A2P2PWT3_RHIMU</name>
<organism evidence="1">
    <name type="scientific">Rhizophora mucronata</name>
    <name type="common">Asiatic mangrove</name>
    <dbReference type="NCBI Taxonomy" id="61149"/>
    <lineage>
        <taxon>Eukaryota</taxon>
        <taxon>Viridiplantae</taxon>
        <taxon>Streptophyta</taxon>
        <taxon>Embryophyta</taxon>
        <taxon>Tracheophyta</taxon>
        <taxon>Spermatophyta</taxon>
        <taxon>Magnoliopsida</taxon>
        <taxon>eudicotyledons</taxon>
        <taxon>Gunneridae</taxon>
        <taxon>Pentapetalae</taxon>
        <taxon>rosids</taxon>
        <taxon>fabids</taxon>
        <taxon>Malpighiales</taxon>
        <taxon>Rhizophoraceae</taxon>
        <taxon>Rhizophora</taxon>
    </lineage>
</organism>
<protein>
    <submittedName>
        <fullName evidence="1">Uncharacterized protein</fullName>
    </submittedName>
</protein>